<feature type="transmembrane region" description="Helical" evidence="1">
    <location>
        <begin position="168"/>
        <end position="184"/>
    </location>
</feature>
<evidence type="ECO:0000256" key="1">
    <source>
        <dbReference type="SAM" id="Phobius"/>
    </source>
</evidence>
<keyword evidence="1" id="KW-0472">Membrane</keyword>
<organism evidence="2 3">
    <name type="scientific">Hymenobacter negativus</name>
    <dbReference type="NCBI Taxonomy" id="2795026"/>
    <lineage>
        <taxon>Bacteria</taxon>
        <taxon>Pseudomonadati</taxon>
        <taxon>Bacteroidota</taxon>
        <taxon>Cytophagia</taxon>
        <taxon>Cytophagales</taxon>
        <taxon>Hymenobacteraceae</taxon>
        <taxon>Hymenobacter</taxon>
    </lineage>
</organism>
<keyword evidence="1" id="KW-0812">Transmembrane</keyword>
<feature type="transmembrane region" description="Helical" evidence="1">
    <location>
        <begin position="112"/>
        <end position="129"/>
    </location>
</feature>
<dbReference type="Proteomes" id="UP000664369">
    <property type="component" value="Unassembled WGS sequence"/>
</dbReference>
<dbReference type="InterPro" id="IPR045691">
    <property type="entry name" value="DUF6056"/>
</dbReference>
<proteinExistence type="predicted"/>
<dbReference type="EMBL" id="JAGETZ010000001">
    <property type="protein sequence ID" value="MBO2007523.1"/>
    <property type="molecule type" value="Genomic_DNA"/>
</dbReference>
<evidence type="ECO:0000313" key="2">
    <source>
        <dbReference type="EMBL" id="MBO2007523.1"/>
    </source>
</evidence>
<feature type="transmembrane region" description="Helical" evidence="1">
    <location>
        <begin position="214"/>
        <end position="234"/>
    </location>
</feature>
<feature type="transmembrane region" description="Helical" evidence="1">
    <location>
        <begin position="303"/>
        <end position="323"/>
    </location>
</feature>
<protein>
    <recommendedName>
        <fullName evidence="4">DUF2723 domain-containing protein</fullName>
    </recommendedName>
</protein>
<feature type="transmembrane region" description="Helical" evidence="1">
    <location>
        <begin position="335"/>
        <end position="352"/>
    </location>
</feature>
<dbReference type="RefSeq" id="WP_208173060.1">
    <property type="nucleotide sequence ID" value="NZ_JAGETZ010000001.1"/>
</dbReference>
<feature type="transmembrane region" description="Helical" evidence="1">
    <location>
        <begin position="135"/>
        <end position="161"/>
    </location>
</feature>
<keyword evidence="1" id="KW-1133">Transmembrane helix</keyword>
<comment type="caution">
    <text evidence="2">The sequence shown here is derived from an EMBL/GenBank/DDBJ whole genome shotgun (WGS) entry which is preliminary data.</text>
</comment>
<evidence type="ECO:0000313" key="3">
    <source>
        <dbReference type="Proteomes" id="UP000664369"/>
    </source>
</evidence>
<dbReference type="Pfam" id="PF19528">
    <property type="entry name" value="DUF6056"/>
    <property type="match status" value="1"/>
</dbReference>
<feature type="transmembrane region" description="Helical" evidence="1">
    <location>
        <begin position="190"/>
        <end position="207"/>
    </location>
</feature>
<gene>
    <name evidence="2" type="ORF">J4E00_00570</name>
</gene>
<accession>A0ABS3Q974</accession>
<keyword evidence="3" id="KW-1185">Reference proteome</keyword>
<reference evidence="2 3" key="1">
    <citation type="submission" date="2021-03" db="EMBL/GenBank/DDBJ databases">
        <authorList>
            <person name="Kim M.K."/>
        </authorList>
    </citation>
    <scope>NUCLEOTIDE SEQUENCE [LARGE SCALE GENOMIC DNA]</scope>
    <source>
        <strain evidence="2 3">BT442</strain>
    </source>
</reference>
<feature type="transmembrane region" description="Helical" evidence="1">
    <location>
        <begin position="84"/>
        <end position="100"/>
    </location>
</feature>
<sequence length="468" mass="51215">MNPKIYFWLPRVALVTALFPFFALCLYNQPYWDDLSNAAHVRDFGLWHLQSKLYQEAGGRFVSMFLLTAANPLTYGWWNGVKATALLFCIATAATLWFGLRRLSSNHISRSQSAWITAILLLVYIAAIPDIHSSLYWFSGQVVHQIPMLLLIIVPVATALAHQATGHARWSWLGLAGVGTFVTGGSSELGIVQLGSVLLLALGLSIWRRQRTSVYVWAGLLTILGLTSIVHVLAPGNYARLTEEPARIPLQSKLMLMAVGQSLRLILWQPTVLLLLAIPVVLSPHADMLQRYRPVGMRIPLPISALVLLLGLVAGIVLMLASLGGPPLLARATNVLIWWILLGWCAACWAALPAHSQPSKPAPMTTRTVVSILLLVMTAAPAIRAWQELLADAPEWARQCDARLPIYRAAAGHHAVLTVRPIVGVIPRYVLVRGYDIQPGPGHPLNLATAAYFNLDSVRTGGPVRPAF</sequence>
<feature type="transmembrane region" description="Helical" evidence="1">
    <location>
        <begin position="254"/>
        <end position="282"/>
    </location>
</feature>
<evidence type="ECO:0008006" key="4">
    <source>
        <dbReference type="Google" id="ProtNLM"/>
    </source>
</evidence>
<name>A0ABS3Q974_9BACT</name>
<feature type="transmembrane region" description="Helical" evidence="1">
    <location>
        <begin position="6"/>
        <end position="27"/>
    </location>
</feature>